<sequence length="374" mass="42981">MMSAKRKIENHLTEPKLETRARRRLELIELRHENERLKDERTQFLEKIAELESTVNRNVGETEEDCKMKTENEILRTELKIHKSLMAKFGELLRATPEKVNAEHTLLREGADSAHNLVLGLFSQSQTKWAPLKPPPRLKMDVADCHLCYLFEDELFGEKTGNDARLNIRADCLLKNVRLGSVSCTLWNWFCQHQTMIKMYHLDESQLDLKSIKGTLPDEDIKVVRFRRKFENKQHNQDVVFICNRRKRTLARSTLTPPQGKKTSIEEFGKVNATIISAMSTSIYCNIPRSEDDPNVMKVVKGGIIWQEGDDVRMSVLYSVPDRFRVGIQDRLVGQIVTEKGRMTKGLASVLQSTTNMFASLVQNIQKDGIGNEN</sequence>
<organism evidence="2">
    <name type="scientific">Aplanochytrium stocchinoi</name>
    <dbReference type="NCBI Taxonomy" id="215587"/>
    <lineage>
        <taxon>Eukaryota</taxon>
        <taxon>Sar</taxon>
        <taxon>Stramenopiles</taxon>
        <taxon>Bigyra</taxon>
        <taxon>Labyrinthulomycetes</taxon>
        <taxon>Thraustochytrida</taxon>
        <taxon>Thraustochytriidae</taxon>
        <taxon>Aplanochytrium</taxon>
    </lineage>
</organism>
<evidence type="ECO:0000256" key="1">
    <source>
        <dbReference type="SAM" id="Coils"/>
    </source>
</evidence>
<protein>
    <submittedName>
        <fullName evidence="2">Uncharacterized protein</fullName>
    </submittedName>
</protein>
<proteinExistence type="predicted"/>
<accession>A0A7S3LHW7</accession>
<keyword evidence="1" id="KW-0175">Coiled coil</keyword>
<gene>
    <name evidence="2" type="ORF">ASTO00021_LOCUS2008</name>
</gene>
<reference evidence="2" key="1">
    <citation type="submission" date="2021-01" db="EMBL/GenBank/DDBJ databases">
        <authorList>
            <person name="Corre E."/>
            <person name="Pelletier E."/>
            <person name="Niang G."/>
            <person name="Scheremetjew M."/>
            <person name="Finn R."/>
            <person name="Kale V."/>
            <person name="Holt S."/>
            <person name="Cochrane G."/>
            <person name="Meng A."/>
            <person name="Brown T."/>
            <person name="Cohen L."/>
        </authorList>
    </citation>
    <scope>NUCLEOTIDE SEQUENCE</scope>
    <source>
        <strain evidence="2">GSBS06</strain>
    </source>
</reference>
<feature type="coiled-coil region" evidence="1">
    <location>
        <begin position="20"/>
        <end position="54"/>
    </location>
</feature>
<dbReference type="AlphaFoldDB" id="A0A7S3LHW7"/>
<name>A0A7S3LHW7_9STRA</name>
<evidence type="ECO:0000313" key="2">
    <source>
        <dbReference type="EMBL" id="CAE0431671.1"/>
    </source>
</evidence>
<dbReference type="EMBL" id="HBIN01002969">
    <property type="protein sequence ID" value="CAE0431671.1"/>
    <property type="molecule type" value="Transcribed_RNA"/>
</dbReference>